<evidence type="ECO:0000313" key="2">
    <source>
        <dbReference type="Proteomes" id="UP001152531"/>
    </source>
</evidence>
<organism evidence="1 2">
    <name type="scientific">[Candida] jaroonii</name>
    <dbReference type="NCBI Taxonomy" id="467808"/>
    <lineage>
        <taxon>Eukaryota</taxon>
        <taxon>Fungi</taxon>
        <taxon>Dikarya</taxon>
        <taxon>Ascomycota</taxon>
        <taxon>Saccharomycotina</taxon>
        <taxon>Pichiomycetes</taxon>
        <taxon>Debaryomycetaceae</taxon>
        <taxon>Yamadazyma</taxon>
    </lineage>
</organism>
<comment type="caution">
    <text evidence="1">The sequence shown here is derived from an EMBL/GenBank/DDBJ whole genome shotgun (WGS) entry which is preliminary data.</text>
</comment>
<evidence type="ECO:0000313" key="1">
    <source>
        <dbReference type="EMBL" id="CAH6720479.1"/>
    </source>
</evidence>
<sequence length="530" mass="62704">MEIITPDRDFTVHHDSTRVPLEFLNSPEPFSGIEGLKFRVPIFKNNEYFVLVKDLANVWNYPSSYQLISKLIKSSSITKQDFIKTDKELNENLGDLVNPKQYHFMIKLSTIYGILKDKSVLTYDNETPETFVDITNPDKITVSQIFPQYGFIDSTLELKHSTFNTLTNLSKYNYYKSIGEFKNAPLTKMYEPELEMFYSLNDHAKIEANENVINEQVKKRKGLSKNKKSSTTDPNSLDLSENVIPGQGFFQEFNVNSICRVPNYYVTNNQQQQQIQTQQQTQLQNSNVTLNSSFLNLPKKEAKVSRNVQQLVFNNEYDHFNFGRYFYTMTYRGLGSGNYKDASVMNRINRIPTGTFTTEQNKVHKLHKKSFKNHKRFKMQLKGLTHEKINKNYLDYIIQQQRQSVEDYENIEMLHNTLQFNLLFNTYRDISYNTWKNYYRFKLVDFDQIPNRDLDLSKNFLLSRFNLPHEYDEIKRHLHMEFRDKVKKPLYYNLKLPNPNNPQFLSNVEIIKLPNANEIGWDNLKKYRDN</sequence>
<accession>A0ACA9Y663</accession>
<reference evidence="1" key="1">
    <citation type="submission" date="2022-06" db="EMBL/GenBank/DDBJ databases">
        <authorList>
            <person name="Legras J.-L."/>
            <person name="Devillers H."/>
            <person name="Grondin C."/>
        </authorList>
    </citation>
    <scope>NUCLEOTIDE SEQUENCE</scope>
    <source>
        <strain evidence="1">CLIB 1444</strain>
    </source>
</reference>
<gene>
    <name evidence="1" type="ORF">CLIB1444_04S00980</name>
</gene>
<keyword evidence="2" id="KW-1185">Reference proteome</keyword>
<dbReference type="Proteomes" id="UP001152531">
    <property type="component" value="Unassembled WGS sequence"/>
</dbReference>
<proteinExistence type="predicted"/>
<protein>
    <submittedName>
        <fullName evidence="1">Uncharacterized protein</fullName>
    </submittedName>
</protein>
<dbReference type="EMBL" id="CALSDN010000004">
    <property type="protein sequence ID" value="CAH6720479.1"/>
    <property type="molecule type" value="Genomic_DNA"/>
</dbReference>
<name>A0ACA9Y663_9ASCO</name>